<reference evidence="4" key="1">
    <citation type="journal article" date="2021" name="Proc. Natl. Acad. Sci. U.S.A.">
        <title>A Catalog of Tens of Thousands of Viruses from Human Metagenomes Reveals Hidden Associations with Chronic Diseases.</title>
        <authorList>
            <person name="Tisza M.J."/>
            <person name="Buck C.B."/>
        </authorList>
    </citation>
    <scope>NUCLEOTIDE SEQUENCE</scope>
    <source>
        <strain evidence="4">CtFn287</strain>
    </source>
</reference>
<evidence type="ECO:0000313" key="4">
    <source>
        <dbReference type="EMBL" id="DAD73900.1"/>
    </source>
</evidence>
<evidence type="ECO:0000256" key="2">
    <source>
        <dbReference type="ARBA" id="ARBA00022679"/>
    </source>
</evidence>
<feature type="domain" description="DNA methylase N-4/N-6" evidence="3">
    <location>
        <begin position="77"/>
        <end position="170"/>
    </location>
</feature>
<dbReference type="SUPFAM" id="SSF53335">
    <property type="entry name" value="S-adenosyl-L-methionine-dependent methyltransferases"/>
    <property type="match status" value="1"/>
</dbReference>
<dbReference type="GO" id="GO:0032259">
    <property type="term" value="P:methylation"/>
    <property type="evidence" value="ECO:0007669"/>
    <property type="project" value="UniProtKB-KW"/>
</dbReference>
<evidence type="ECO:0000256" key="1">
    <source>
        <dbReference type="ARBA" id="ARBA00022603"/>
    </source>
</evidence>
<dbReference type="InterPro" id="IPR029063">
    <property type="entry name" value="SAM-dependent_MTases_sf"/>
</dbReference>
<keyword evidence="2" id="KW-0808">Transferase</keyword>
<accession>A0A8S5LV87</accession>
<dbReference type="GO" id="GO:0008170">
    <property type="term" value="F:N-methyltransferase activity"/>
    <property type="evidence" value="ECO:0007669"/>
    <property type="project" value="InterPro"/>
</dbReference>
<keyword evidence="1 4" id="KW-0489">Methyltransferase</keyword>
<dbReference type="Pfam" id="PF01555">
    <property type="entry name" value="N6_N4_Mtase"/>
    <property type="match status" value="1"/>
</dbReference>
<protein>
    <submittedName>
        <fullName evidence="4">Adenine-specific methyltransferase</fullName>
    </submittedName>
</protein>
<dbReference type="InterPro" id="IPR002941">
    <property type="entry name" value="DNA_methylase_N4/N6"/>
</dbReference>
<dbReference type="EMBL" id="BK014748">
    <property type="protein sequence ID" value="DAD73900.1"/>
    <property type="molecule type" value="Genomic_DNA"/>
</dbReference>
<proteinExistence type="predicted"/>
<dbReference type="InterPro" id="IPR001091">
    <property type="entry name" value="RM_Methyltransferase"/>
</dbReference>
<organism evidence="4">
    <name type="scientific">Siphoviridae sp. ctFn287</name>
    <dbReference type="NCBI Taxonomy" id="2826215"/>
    <lineage>
        <taxon>Viruses</taxon>
        <taxon>Duplodnaviria</taxon>
        <taxon>Heunggongvirae</taxon>
        <taxon>Uroviricota</taxon>
        <taxon>Caudoviricetes</taxon>
    </lineage>
</organism>
<dbReference type="PRINTS" id="PR00508">
    <property type="entry name" value="S21N4MTFRASE"/>
</dbReference>
<dbReference type="Gene3D" id="3.40.50.150">
    <property type="entry name" value="Vaccinia Virus protein VP39"/>
    <property type="match status" value="1"/>
</dbReference>
<sequence length="193" mass="22704">MPYTDGVARVGKALAKRKDYSNTGDWDSQRLTKEYFDLMFKVSKNQIIFGGNYYTDYLPPTKSWIVWDKRCDNNMRNDFADCEMAWCSKGVARVFHYLYNGMLQGDMSNKDERFHPTQKPSQLIKQILTFYTKEGDLIFDPFAGSCVVEVCCHKLQRRFIGCEINKEYFDKGSKWLDKEMAQMSIFDYLKTDK</sequence>
<evidence type="ECO:0000259" key="3">
    <source>
        <dbReference type="Pfam" id="PF01555"/>
    </source>
</evidence>
<dbReference type="GO" id="GO:0003677">
    <property type="term" value="F:DNA binding"/>
    <property type="evidence" value="ECO:0007669"/>
    <property type="project" value="InterPro"/>
</dbReference>
<name>A0A8S5LV87_9CAUD</name>